<feature type="signal peptide" evidence="1">
    <location>
        <begin position="1"/>
        <end position="27"/>
    </location>
</feature>
<keyword evidence="1" id="KW-0732">Signal</keyword>
<dbReference type="RefSeq" id="NP_568936.1">
    <property type="nucleotide sequence ID" value="NM_125554.2"/>
</dbReference>
<dbReference type="OMA" id="VECAKHR"/>
<dbReference type="AlphaFoldDB" id="A0A178UD23"/>
<feature type="chain" id="PRO_5038213690" evidence="1">
    <location>
        <begin position="28"/>
        <end position="82"/>
    </location>
</feature>
<reference evidence="2" key="2">
    <citation type="submission" date="2016-03" db="EMBL/GenBank/DDBJ databases">
        <title>Full-length assembly of Arabidopsis thaliana Ler reveals the complement of translocations and inversions.</title>
        <authorList>
            <person name="Zapata L."/>
            <person name="Schneeberger K."/>
            <person name="Ossowski S."/>
        </authorList>
    </citation>
    <scope>NUCLEOTIDE SEQUENCE [LARGE SCALE GENOMIC DNA]</scope>
    <source>
        <tissue evidence="2">Leaf</tissue>
    </source>
</reference>
<evidence type="ECO:0000313" key="5">
    <source>
        <dbReference type="Proteomes" id="UP000426265"/>
    </source>
</evidence>
<dbReference type="KEGG" id="ath:AT5G61605"/>
<dbReference type="ExpressionAtlas" id="A0A178UD23">
    <property type="expression patterns" value="baseline and differential"/>
</dbReference>
<dbReference type="Proteomes" id="UP000426265">
    <property type="component" value="Unassembled WGS sequence"/>
</dbReference>
<dbReference type="EMBL" id="LUHQ01000005">
    <property type="protein sequence ID" value="OAO91077.1"/>
    <property type="molecule type" value="Genomic_DNA"/>
</dbReference>
<evidence type="ECO:0000313" key="3">
    <source>
        <dbReference type="EMBL" id="VYS71091.1"/>
    </source>
</evidence>
<protein>
    <submittedName>
        <fullName evidence="2">Uncharacterized protein</fullName>
    </submittedName>
</protein>
<evidence type="ECO:0000313" key="2">
    <source>
        <dbReference type="EMBL" id="OAO91077.1"/>
    </source>
</evidence>
<gene>
    <name evidence="2" type="ordered locus">AXX17_At5g61100</name>
    <name evidence="3" type="ORF">AN1_LOCUS26469</name>
</gene>
<reference evidence="4" key="1">
    <citation type="journal article" date="2016" name="Proc. Natl. Acad. Sci. U.S.A.">
        <title>Chromosome-level assembly of Arabidopsis thaliana Ler reveals the extent of translocation and inversion polymorphisms.</title>
        <authorList>
            <person name="Zapata L."/>
            <person name="Ding J."/>
            <person name="Willing E.M."/>
            <person name="Hartwig B."/>
            <person name="Bezdan D."/>
            <person name="Jiao W.B."/>
            <person name="Patel V."/>
            <person name="Velikkakam James G."/>
            <person name="Koornneef M."/>
            <person name="Ossowski S."/>
            <person name="Schneeberger K."/>
        </authorList>
    </citation>
    <scope>NUCLEOTIDE SEQUENCE [LARGE SCALE GENOMIC DNA]</scope>
    <source>
        <strain evidence="4">cv. Landsberg erecta</strain>
    </source>
</reference>
<evidence type="ECO:0000313" key="4">
    <source>
        <dbReference type="Proteomes" id="UP000078284"/>
    </source>
</evidence>
<name>A0A178UD23_ARATH</name>
<dbReference type="Proteomes" id="UP000078284">
    <property type="component" value="Chromosome 5"/>
</dbReference>
<proteinExistence type="predicted"/>
<reference evidence="3 5" key="3">
    <citation type="submission" date="2019-11" db="EMBL/GenBank/DDBJ databases">
        <authorList>
            <person name="Jiao W.-B."/>
            <person name="Schneeberger K."/>
        </authorList>
    </citation>
    <scope>NUCLEOTIDE SEQUENCE [LARGE SCALE GENOMIC DNA]</scope>
    <source>
        <strain evidence="5">cv. An-1</strain>
    </source>
</reference>
<organism evidence="2 4">
    <name type="scientific">Arabidopsis thaliana</name>
    <name type="common">Mouse-ear cress</name>
    <dbReference type="NCBI Taxonomy" id="3702"/>
    <lineage>
        <taxon>Eukaryota</taxon>
        <taxon>Viridiplantae</taxon>
        <taxon>Streptophyta</taxon>
        <taxon>Embryophyta</taxon>
        <taxon>Tracheophyta</taxon>
        <taxon>Spermatophyta</taxon>
        <taxon>Magnoliopsida</taxon>
        <taxon>eudicotyledons</taxon>
        <taxon>Gunneridae</taxon>
        <taxon>Pentapetalae</taxon>
        <taxon>rosids</taxon>
        <taxon>malvids</taxon>
        <taxon>Brassicales</taxon>
        <taxon>Brassicaceae</taxon>
        <taxon>Camelineae</taxon>
        <taxon>Arabidopsis</taxon>
    </lineage>
</organism>
<accession>A0A178UD23</accession>
<dbReference type="EMBL" id="CACRSJ010000110">
    <property type="protein sequence ID" value="VYS71091.1"/>
    <property type="molecule type" value="Genomic_DNA"/>
</dbReference>
<sequence>MSSLYFAILCLFMIFLVPLHEFGNAQGSEAELQLDPSMCLRVECAKHRNQKWCFCCAGLPRTCFLDKRGCTSVCKRESPSMA</sequence>
<evidence type="ECO:0000256" key="1">
    <source>
        <dbReference type="SAM" id="SignalP"/>
    </source>
</evidence>